<name>A0ABT0BED0_9SPHN</name>
<evidence type="ECO:0008006" key="4">
    <source>
        <dbReference type="Google" id="ProtNLM"/>
    </source>
</evidence>
<sequence length="178" mass="18510">MDCRFVRLARTPLLLALPLLSAACSTSADYPSLSLRKAETQMRAQRAASDNAATAPALPSADTNLTTRLAGLVAVARQADASFARQRPVTERAIAAAGAPASDSWSLAQVALSQLQSSRSSAMTALADLDQLYVDAREESPVTPSPKAEAIATARDTVAAILAEQDSTLDTLSARLGA</sequence>
<evidence type="ECO:0000313" key="3">
    <source>
        <dbReference type="Proteomes" id="UP001162881"/>
    </source>
</evidence>
<gene>
    <name evidence="2" type="ORF">MTR62_10670</name>
</gene>
<dbReference type="EMBL" id="JALHLF010000036">
    <property type="protein sequence ID" value="MCJ2183151.1"/>
    <property type="molecule type" value="Genomic_DNA"/>
</dbReference>
<dbReference type="Proteomes" id="UP001162881">
    <property type="component" value="Unassembled WGS sequence"/>
</dbReference>
<organism evidence="2 3">
    <name type="scientific">Novosphingobium organovorum</name>
    <dbReference type="NCBI Taxonomy" id="2930092"/>
    <lineage>
        <taxon>Bacteria</taxon>
        <taxon>Pseudomonadati</taxon>
        <taxon>Pseudomonadota</taxon>
        <taxon>Alphaproteobacteria</taxon>
        <taxon>Sphingomonadales</taxon>
        <taxon>Sphingomonadaceae</taxon>
        <taxon>Novosphingobium</taxon>
    </lineage>
</organism>
<protein>
    <recommendedName>
        <fullName evidence="4">Lipoprotein</fullName>
    </recommendedName>
</protein>
<dbReference type="PROSITE" id="PS51257">
    <property type="entry name" value="PROKAR_LIPOPROTEIN"/>
    <property type="match status" value="1"/>
</dbReference>
<accession>A0ABT0BED0</accession>
<keyword evidence="3" id="KW-1185">Reference proteome</keyword>
<dbReference type="RefSeq" id="WP_244020570.1">
    <property type="nucleotide sequence ID" value="NZ_JALHLF010000036.1"/>
</dbReference>
<evidence type="ECO:0000256" key="1">
    <source>
        <dbReference type="SAM" id="SignalP"/>
    </source>
</evidence>
<reference evidence="2" key="1">
    <citation type="submission" date="2022-03" db="EMBL/GenBank/DDBJ databases">
        <title>Identification of a novel bacterium isolated from mangrove sediments.</title>
        <authorList>
            <person name="Pan X."/>
        </authorList>
    </citation>
    <scope>NUCLEOTIDE SEQUENCE</scope>
    <source>
        <strain evidence="2">B1949</strain>
    </source>
</reference>
<feature type="signal peptide" evidence="1">
    <location>
        <begin position="1"/>
        <end position="28"/>
    </location>
</feature>
<feature type="chain" id="PRO_5047055701" description="Lipoprotein" evidence="1">
    <location>
        <begin position="29"/>
        <end position="178"/>
    </location>
</feature>
<comment type="caution">
    <text evidence="2">The sequence shown here is derived from an EMBL/GenBank/DDBJ whole genome shotgun (WGS) entry which is preliminary data.</text>
</comment>
<proteinExistence type="predicted"/>
<evidence type="ECO:0000313" key="2">
    <source>
        <dbReference type="EMBL" id="MCJ2183151.1"/>
    </source>
</evidence>
<keyword evidence="1" id="KW-0732">Signal</keyword>